<evidence type="ECO:0000256" key="4">
    <source>
        <dbReference type="ARBA" id="ARBA00023136"/>
    </source>
</evidence>
<dbReference type="OrthoDB" id="7341345at2"/>
<keyword evidence="5" id="KW-0175">Coiled coil</keyword>
<evidence type="ECO:0000313" key="8">
    <source>
        <dbReference type="EMBL" id="SKB68748.1"/>
    </source>
</evidence>
<evidence type="ECO:0000313" key="10">
    <source>
        <dbReference type="Proteomes" id="UP000190130"/>
    </source>
</evidence>
<reference evidence="7 9" key="1">
    <citation type="submission" date="2015-10" db="EMBL/GenBank/DDBJ databases">
        <title>Draft genome of Bosea thiooxidans.</title>
        <authorList>
            <person name="Wang X."/>
        </authorList>
    </citation>
    <scope>NUCLEOTIDE SEQUENCE [LARGE SCALE GENOMIC DNA]</scope>
    <source>
        <strain evidence="7 9">CGMCC 9174</strain>
    </source>
</reference>
<evidence type="ECO:0000256" key="6">
    <source>
        <dbReference type="SAM" id="Phobius"/>
    </source>
</evidence>
<dbReference type="GO" id="GO:0016020">
    <property type="term" value="C:membrane"/>
    <property type="evidence" value="ECO:0007669"/>
    <property type="project" value="UniProtKB-SubCell"/>
</dbReference>
<evidence type="ECO:0000256" key="1">
    <source>
        <dbReference type="ARBA" id="ARBA00004167"/>
    </source>
</evidence>
<dbReference type="EMBL" id="FUYX01000004">
    <property type="protein sequence ID" value="SKB68748.1"/>
    <property type="molecule type" value="Genomic_DNA"/>
</dbReference>
<feature type="transmembrane region" description="Helical" evidence="6">
    <location>
        <begin position="31"/>
        <end position="54"/>
    </location>
</feature>
<keyword evidence="2 6" id="KW-0812">Transmembrane</keyword>
<dbReference type="Gene3D" id="1.10.287.470">
    <property type="entry name" value="Helix hairpin bin"/>
    <property type="match status" value="1"/>
</dbReference>
<reference evidence="8 10" key="2">
    <citation type="submission" date="2017-02" db="EMBL/GenBank/DDBJ databases">
        <authorList>
            <person name="Peterson S.W."/>
        </authorList>
    </citation>
    <scope>NUCLEOTIDE SEQUENCE [LARGE SCALE GENOMIC DNA]</scope>
    <source>
        <strain evidence="8 10">DSM 9653</strain>
    </source>
</reference>
<dbReference type="Proteomes" id="UP000190130">
    <property type="component" value="Unassembled WGS sequence"/>
</dbReference>
<keyword evidence="9" id="KW-1185">Reference proteome</keyword>
<organism evidence="7 9">
    <name type="scientific">Bosea thiooxidans</name>
    <dbReference type="NCBI Taxonomy" id="53254"/>
    <lineage>
        <taxon>Bacteria</taxon>
        <taxon>Pseudomonadati</taxon>
        <taxon>Pseudomonadota</taxon>
        <taxon>Alphaproteobacteria</taxon>
        <taxon>Hyphomicrobiales</taxon>
        <taxon>Boseaceae</taxon>
        <taxon>Bosea</taxon>
    </lineage>
</organism>
<proteinExistence type="predicted"/>
<protein>
    <submittedName>
        <fullName evidence="8">Multidrug resistance efflux pump</fullName>
    </submittedName>
</protein>
<dbReference type="STRING" id="53254.SAMN05660750_01879"/>
<evidence type="ECO:0000313" key="9">
    <source>
        <dbReference type="Proteomes" id="UP000051562"/>
    </source>
</evidence>
<evidence type="ECO:0000313" key="7">
    <source>
        <dbReference type="EMBL" id="KQK29903.1"/>
    </source>
</evidence>
<comment type="subcellular location">
    <subcellularLocation>
        <location evidence="1">Membrane</location>
        <topology evidence="1">Single-pass membrane protein</topology>
    </subcellularLocation>
</comment>
<dbReference type="Gene3D" id="2.40.50.100">
    <property type="match status" value="1"/>
</dbReference>
<gene>
    <name evidence="7" type="ORF">ARD30_15710</name>
    <name evidence="8" type="ORF">SAMN05660750_01879</name>
</gene>
<dbReference type="Proteomes" id="UP000051562">
    <property type="component" value="Unassembled WGS sequence"/>
</dbReference>
<evidence type="ECO:0000256" key="3">
    <source>
        <dbReference type="ARBA" id="ARBA00022989"/>
    </source>
</evidence>
<dbReference type="RefSeq" id="WP_055728703.1">
    <property type="nucleotide sequence ID" value="NZ_FUYX01000004.1"/>
</dbReference>
<dbReference type="PANTHER" id="PTHR30386:SF26">
    <property type="entry name" value="TRANSPORT PROTEIN COMB"/>
    <property type="match status" value="1"/>
</dbReference>
<keyword evidence="4 6" id="KW-0472">Membrane</keyword>
<dbReference type="PANTHER" id="PTHR30386">
    <property type="entry name" value="MEMBRANE FUSION SUBUNIT OF EMRAB-TOLC MULTIDRUG EFFLUX PUMP"/>
    <property type="match status" value="1"/>
</dbReference>
<name>A0A0Q3I4Q2_9HYPH</name>
<dbReference type="EMBL" id="LMAR01000044">
    <property type="protein sequence ID" value="KQK29903.1"/>
    <property type="molecule type" value="Genomic_DNA"/>
</dbReference>
<keyword evidence="3 6" id="KW-1133">Transmembrane helix</keyword>
<sequence>MITQLKARTRADRFLNDVRANQKSRRNYGRYFYIIALLAGFAYLGNLFGGHLLWLRAEGLVLSDHVIIASPYAVQVTRMEAQPGQAVKQGDILAHVSSPQMMEAMATLTSKAAETTARQAELAIKLEVANAVMKSADERLKETEAQLRKVNTSRAGSGFVSDAFVANVQKDRYFAMQEKASREAERRGTIEQLAQLDLSLSEARLALQQLRLSYNNGVIEAPSDGTIGPKTTVQGDVLRPGDNLMQLYVGTKYALVYLETGSLYETKVGDRVTVADGFKQTNGRIAEIQPLTVPLPAEFQRAFRPPSRGQVAKIELENEAIFPMSSKISVAGRRWWPFRSERRGPG</sequence>
<evidence type="ECO:0000256" key="2">
    <source>
        <dbReference type="ARBA" id="ARBA00022692"/>
    </source>
</evidence>
<evidence type="ECO:0000256" key="5">
    <source>
        <dbReference type="SAM" id="Coils"/>
    </source>
</evidence>
<dbReference type="AlphaFoldDB" id="A0A0Q3I4Q2"/>
<accession>A0A0Q3I4Q2</accession>
<dbReference type="InterPro" id="IPR050739">
    <property type="entry name" value="MFP"/>
</dbReference>
<feature type="coiled-coil region" evidence="5">
    <location>
        <begin position="126"/>
        <end position="153"/>
    </location>
</feature>